<dbReference type="InterPro" id="IPR005502">
    <property type="entry name" value="Ribosyl_crysJ1"/>
</dbReference>
<organism evidence="1 2">
    <name type="scientific">Streptacidiphilus alkalitolerans</name>
    <dbReference type="NCBI Taxonomy" id="3342712"/>
    <lineage>
        <taxon>Bacteria</taxon>
        <taxon>Bacillati</taxon>
        <taxon>Actinomycetota</taxon>
        <taxon>Actinomycetes</taxon>
        <taxon>Kitasatosporales</taxon>
        <taxon>Streptomycetaceae</taxon>
        <taxon>Streptacidiphilus</taxon>
    </lineage>
</organism>
<accession>A0ABV6VBN8</accession>
<gene>
    <name evidence="1" type="ORF">ACEZDG_17865</name>
</gene>
<dbReference type="Pfam" id="PF03747">
    <property type="entry name" value="ADP_ribosyl_GH"/>
    <property type="match status" value="1"/>
</dbReference>
<name>A0ABV6VBN8_9ACTN</name>
<evidence type="ECO:0000313" key="1">
    <source>
        <dbReference type="EMBL" id="MFC1411130.1"/>
    </source>
</evidence>
<dbReference type="InterPro" id="IPR036705">
    <property type="entry name" value="Ribosyl_crysJ1_sf"/>
</dbReference>
<dbReference type="SUPFAM" id="SSF101478">
    <property type="entry name" value="ADP-ribosylglycohydrolase"/>
    <property type="match status" value="1"/>
</dbReference>
<dbReference type="EMBL" id="JBHEZX010000007">
    <property type="protein sequence ID" value="MFC1411130.1"/>
    <property type="molecule type" value="Genomic_DNA"/>
</dbReference>
<evidence type="ECO:0000313" key="2">
    <source>
        <dbReference type="Proteomes" id="UP001592582"/>
    </source>
</evidence>
<dbReference type="PANTHER" id="PTHR16222:SF12">
    <property type="entry name" value="ADP-RIBOSYLGLYCOHYDROLASE-RELATED"/>
    <property type="match status" value="1"/>
</dbReference>
<keyword evidence="2" id="KW-1185">Reference proteome</keyword>
<dbReference type="Gene3D" id="1.10.4080.10">
    <property type="entry name" value="ADP-ribosylation/Crystallin J1"/>
    <property type="match status" value="1"/>
</dbReference>
<dbReference type="PANTHER" id="PTHR16222">
    <property type="entry name" value="ADP-RIBOSYLGLYCOHYDROLASE"/>
    <property type="match status" value="1"/>
</dbReference>
<protein>
    <submittedName>
        <fullName evidence="1">ADP-ribosylglycohydrolase family protein</fullName>
    </submittedName>
</protein>
<dbReference type="InterPro" id="IPR050792">
    <property type="entry name" value="ADP-ribosylglycohydrolase"/>
</dbReference>
<comment type="caution">
    <text evidence="1">The sequence shown here is derived from an EMBL/GenBank/DDBJ whole genome shotgun (WGS) entry which is preliminary data.</text>
</comment>
<sequence length="350" mass="36579">MTTTGAGTGRQAATGSLLGLAIGDAMGFPTEFNTIEQLTARAGTWRGLPFPVSSGTAYVTDDTQMTLALGEGLAAALAAGPLTAERMEAPVRAEFIDWWRSPENNRAPGMTCLTACELLSRGGRWQAASQVGSKGCGANMRVAPIGLVPGLTAEQRSGAAQFQSALTHGHPTALAASDLTAHTVWLLAQGTAPSELLPLLRDHARENRGIYREDWLGDLAEQAQDPDRAGFSARGWDECLAVLDRLESALGRTPGSSAPDLDADPCLATGAGWIAEEAFATALYCFLLLPDDPQDAVRRGAFSSGDSDSIAALAGAFAGAHLGADAWPDAWTEVIEYRGRLLALGAAWDA</sequence>
<proteinExistence type="predicted"/>
<reference evidence="1 2" key="1">
    <citation type="submission" date="2024-09" db="EMBL/GenBank/DDBJ databases">
        <authorList>
            <person name="Lee S.D."/>
        </authorList>
    </citation>
    <scope>NUCLEOTIDE SEQUENCE [LARGE SCALE GENOMIC DNA]</scope>
    <source>
        <strain evidence="1 2">N1-1</strain>
    </source>
</reference>
<dbReference type="Proteomes" id="UP001592582">
    <property type="component" value="Unassembled WGS sequence"/>
</dbReference>